<gene>
    <name evidence="21" type="ORF">ACJMK2_009699</name>
</gene>
<dbReference type="PANTHER" id="PTHR10459">
    <property type="entry name" value="DNA LIGASE"/>
    <property type="match status" value="1"/>
</dbReference>
<feature type="compositionally biased region" description="Basic residues" evidence="16">
    <location>
        <begin position="232"/>
        <end position="242"/>
    </location>
</feature>
<dbReference type="Gene3D" id="1.20.142.10">
    <property type="entry name" value="Poly(ADP-ribose) polymerase, regulatory domain"/>
    <property type="match status" value="1"/>
</dbReference>
<dbReference type="SUPFAM" id="SSF47587">
    <property type="entry name" value="Domain of poly(ADP-ribose) polymerase"/>
    <property type="match status" value="1"/>
</dbReference>
<keyword evidence="12" id="KW-0539">Nucleus</keyword>
<dbReference type="Gene3D" id="3.30.720.50">
    <property type="match status" value="2"/>
</dbReference>
<evidence type="ECO:0000256" key="16">
    <source>
        <dbReference type="SAM" id="MobiDB-lite"/>
    </source>
</evidence>
<evidence type="ECO:0000259" key="20">
    <source>
        <dbReference type="PROSITE" id="PS51977"/>
    </source>
</evidence>
<dbReference type="InterPro" id="IPR018123">
    <property type="entry name" value="WWE-dom_subgr"/>
</dbReference>
<dbReference type="Gene3D" id="2.20.140.10">
    <property type="entry name" value="WGR domain"/>
    <property type="match status" value="1"/>
</dbReference>
<dbReference type="GO" id="GO:0016779">
    <property type="term" value="F:nucleotidyltransferase activity"/>
    <property type="evidence" value="ECO:0007669"/>
    <property type="project" value="UniProtKB-KW"/>
</dbReference>
<evidence type="ECO:0000256" key="8">
    <source>
        <dbReference type="ARBA" id="ARBA00022771"/>
    </source>
</evidence>
<dbReference type="InterPro" id="IPR037197">
    <property type="entry name" value="WWE_dom_sf"/>
</dbReference>
<dbReference type="SUPFAM" id="SSF142921">
    <property type="entry name" value="WGR domain-like"/>
    <property type="match status" value="1"/>
</dbReference>
<name>A0ABD3VG38_SINWO</name>
<dbReference type="Pfam" id="PF00644">
    <property type="entry name" value="PARP"/>
    <property type="match status" value="1"/>
</dbReference>
<dbReference type="EC" id="2.4.2.-" evidence="15"/>
<comment type="subcellular location">
    <subcellularLocation>
        <location evidence="1">Nucleus</location>
    </subcellularLocation>
</comment>
<keyword evidence="22" id="KW-1185">Reference proteome</keyword>
<evidence type="ECO:0000259" key="18">
    <source>
        <dbReference type="PROSITE" id="PS51059"/>
    </source>
</evidence>
<comment type="caution">
    <text evidence="21">The sequence shown here is derived from an EMBL/GenBank/DDBJ whole genome shotgun (WGS) entry which is preliminary data.</text>
</comment>
<dbReference type="InterPro" id="IPR036930">
    <property type="entry name" value="WGR_dom_sf"/>
</dbReference>
<evidence type="ECO:0000256" key="9">
    <source>
        <dbReference type="ARBA" id="ARBA00022833"/>
    </source>
</evidence>
<dbReference type="EMBL" id="JBJQND010000012">
    <property type="protein sequence ID" value="KAL3859480.1"/>
    <property type="molecule type" value="Genomic_DNA"/>
</dbReference>
<evidence type="ECO:0000256" key="14">
    <source>
        <dbReference type="ARBA" id="ARBA00033987"/>
    </source>
</evidence>
<feature type="domain" description="PARP alpha-helical" evidence="19">
    <location>
        <begin position="407"/>
        <end position="524"/>
    </location>
</feature>
<feature type="domain" description="PARP catalytic" evidence="18">
    <location>
        <begin position="531"/>
        <end position="755"/>
    </location>
</feature>
<evidence type="ECO:0000256" key="4">
    <source>
        <dbReference type="ARBA" id="ARBA00022695"/>
    </source>
</evidence>
<dbReference type="SUPFAM" id="SSF117839">
    <property type="entry name" value="WWE domain"/>
    <property type="match status" value="2"/>
</dbReference>
<dbReference type="GO" id="GO:0005634">
    <property type="term" value="C:nucleus"/>
    <property type="evidence" value="ECO:0007669"/>
    <property type="project" value="UniProtKB-SubCell"/>
</dbReference>
<evidence type="ECO:0000256" key="10">
    <source>
        <dbReference type="ARBA" id="ARBA00023027"/>
    </source>
</evidence>
<evidence type="ECO:0000256" key="15">
    <source>
        <dbReference type="RuleBase" id="RU362114"/>
    </source>
</evidence>
<dbReference type="InterPro" id="IPR050800">
    <property type="entry name" value="ARTD/PARP"/>
</dbReference>
<evidence type="ECO:0000259" key="19">
    <source>
        <dbReference type="PROSITE" id="PS51060"/>
    </source>
</evidence>
<evidence type="ECO:0000256" key="13">
    <source>
        <dbReference type="ARBA" id="ARBA00024347"/>
    </source>
</evidence>
<feature type="region of interest" description="Disordered" evidence="16">
    <location>
        <begin position="1"/>
        <end position="25"/>
    </location>
</feature>
<accession>A0ABD3VG38</accession>
<dbReference type="PANTHER" id="PTHR10459:SF60">
    <property type="entry name" value="POLY [ADP-RIBOSE] POLYMERASE 2"/>
    <property type="match status" value="1"/>
</dbReference>
<evidence type="ECO:0000256" key="3">
    <source>
        <dbReference type="ARBA" id="ARBA00022679"/>
    </source>
</evidence>
<keyword evidence="4" id="KW-0548">Nucleotidyltransferase</keyword>
<keyword evidence="7" id="KW-0013">ADP-ribosylation</keyword>
<evidence type="ECO:0000313" key="21">
    <source>
        <dbReference type="EMBL" id="KAL3859480.1"/>
    </source>
</evidence>
<dbReference type="CDD" id="cd01437">
    <property type="entry name" value="parp_like"/>
    <property type="match status" value="1"/>
</dbReference>
<sequence>MGKKRSVTNEGGDAGSKIKKEKSSCDIDGQQVRWEWEGDKEKWIIYSNQLCVDITEAYNNKKTQVEFEVAGGIKLLIKLDTMVQKNKKTGWERVIRAAVKDNADNEFYVWQWEDEKGKWKPYDVKATLALEKARDSGETTVDIVASQRSYSIDISKMEQRNTVTDLKKKVCRIKSEAEEPESTAPTPVASTSASSQDVSNGSAATGRKARSSRAKVKVEPEELEEDEEVKKPIAKSGKKSGRRGLEENNDEPKVKTVILKGKAPVDSECTTMVGKAHVYYQGNDVWDSMLNQTSVSNNNNKYFIIQLLEEDEKKKYYVWFRWGRVGYKGQNNLVPCGSDLENAKKTFAKKFYDKTKNEWSQRNKFQKVQGKYDLIKMDYNLEDTDEPDAGPVSKKLKKEKSDVKIPDSKLEKKLQDLINLICDVKNMEEAVMEMKYDAKKAPLGKLTKDQIKAGYAALKKIDACIENEDFGNSLKEACDEFYTRIPHDFGMRPPSIIRTKKEVKSKIQLLEALGDIEIAMNILKKGDMSENPVDRHYHSLKCDLKPLDHECETFTLIDKYLQTTHARTHNQYKMKMLDVFEVNKEGEATKFNDCGNRMLLWHGSRLTNWVGILSQGLRIAPPEAPVTGYMFGKGIYFADMSSKSANYCFPSKTKDVGILVLCDVALGNCNELLHADYNAHKLPAGKHSVKGLGSNVPNPASVQKMPDGCVVPLGKEVKTGVSNPKGYSLNYNEYIVYSTDQVKMKYLVQVQFDFK</sequence>
<evidence type="ECO:0000256" key="12">
    <source>
        <dbReference type="ARBA" id="ARBA00023242"/>
    </source>
</evidence>
<evidence type="ECO:0000256" key="1">
    <source>
        <dbReference type="ARBA" id="ARBA00004123"/>
    </source>
</evidence>
<dbReference type="InterPro" id="IPR004102">
    <property type="entry name" value="Poly(ADP-ribose)pol_reg_dom"/>
</dbReference>
<dbReference type="PROSITE" id="PS51977">
    <property type="entry name" value="WGR"/>
    <property type="match status" value="1"/>
</dbReference>
<evidence type="ECO:0000256" key="6">
    <source>
        <dbReference type="ARBA" id="ARBA00022737"/>
    </source>
</evidence>
<keyword evidence="3 15" id="KW-0808">Transferase</keyword>
<dbReference type="GO" id="GO:0003677">
    <property type="term" value="F:DNA binding"/>
    <property type="evidence" value="ECO:0007669"/>
    <property type="project" value="UniProtKB-KW"/>
</dbReference>
<evidence type="ECO:0000259" key="17">
    <source>
        <dbReference type="PROSITE" id="PS50918"/>
    </source>
</evidence>
<feature type="compositionally biased region" description="Basic and acidic residues" evidence="16">
    <location>
        <begin position="243"/>
        <end position="252"/>
    </location>
</feature>
<evidence type="ECO:0000256" key="5">
    <source>
        <dbReference type="ARBA" id="ARBA00022723"/>
    </source>
</evidence>
<dbReference type="GO" id="GO:0008270">
    <property type="term" value="F:zinc ion binding"/>
    <property type="evidence" value="ECO:0007669"/>
    <property type="project" value="UniProtKB-KW"/>
</dbReference>
<comment type="catalytic activity">
    <reaction evidence="14">
        <text>NAD(+) + (ADP-D-ribosyl)n-acceptor = nicotinamide + (ADP-D-ribosyl)n+1-acceptor + H(+).</text>
        <dbReference type="EC" id="2.4.2.30"/>
    </reaction>
</comment>
<dbReference type="InterPro" id="IPR004170">
    <property type="entry name" value="WWE_dom"/>
</dbReference>
<organism evidence="21 22">
    <name type="scientific">Sinanodonta woodiana</name>
    <name type="common">Chinese pond mussel</name>
    <name type="synonym">Anodonta woodiana</name>
    <dbReference type="NCBI Taxonomy" id="1069815"/>
    <lineage>
        <taxon>Eukaryota</taxon>
        <taxon>Metazoa</taxon>
        <taxon>Spiralia</taxon>
        <taxon>Lophotrochozoa</taxon>
        <taxon>Mollusca</taxon>
        <taxon>Bivalvia</taxon>
        <taxon>Autobranchia</taxon>
        <taxon>Heteroconchia</taxon>
        <taxon>Palaeoheterodonta</taxon>
        <taxon>Unionida</taxon>
        <taxon>Unionoidea</taxon>
        <taxon>Unionidae</taxon>
        <taxon>Unioninae</taxon>
        <taxon>Sinanodonta</taxon>
    </lineage>
</organism>
<keyword evidence="9" id="KW-0862">Zinc</keyword>
<dbReference type="CDD" id="cd08003">
    <property type="entry name" value="WGR_PARP2_like"/>
    <property type="match status" value="1"/>
</dbReference>
<dbReference type="InterPro" id="IPR008893">
    <property type="entry name" value="WGR_domain"/>
</dbReference>
<dbReference type="InterPro" id="IPR036616">
    <property type="entry name" value="Poly(ADP-ribose)pol_reg_dom_sf"/>
</dbReference>
<dbReference type="GO" id="GO:0006139">
    <property type="term" value="P:nucleobase-containing compound metabolic process"/>
    <property type="evidence" value="ECO:0007669"/>
    <property type="project" value="UniProtKB-ARBA"/>
</dbReference>
<dbReference type="PROSITE" id="PS51059">
    <property type="entry name" value="PARP_CATALYTIC"/>
    <property type="match status" value="1"/>
</dbReference>
<keyword evidence="11" id="KW-0238">DNA-binding</keyword>
<feature type="compositionally biased region" description="Basic and acidic residues" evidence="16">
    <location>
        <begin position="16"/>
        <end position="25"/>
    </location>
</feature>
<dbReference type="FunFam" id="3.90.228.10:FF:000002">
    <property type="entry name" value="Poly [ADP-ribose] polymerase"/>
    <property type="match status" value="1"/>
</dbReference>
<dbReference type="AlphaFoldDB" id="A0ABD3VG38"/>
<feature type="domain" description="WGR" evidence="20">
    <location>
        <begin position="275"/>
        <end position="372"/>
    </location>
</feature>
<dbReference type="Gene3D" id="3.90.228.10">
    <property type="match status" value="1"/>
</dbReference>
<dbReference type="SMART" id="SM00773">
    <property type="entry name" value="WGR"/>
    <property type="match status" value="1"/>
</dbReference>
<dbReference type="FunFam" id="2.20.140.10:FF:000001">
    <property type="entry name" value="Poly [ADP-ribose] polymerase"/>
    <property type="match status" value="1"/>
</dbReference>
<protein>
    <recommendedName>
        <fullName evidence="15">Poly [ADP-ribose] polymerase</fullName>
        <shortName evidence="15">PARP</shortName>
        <ecNumber evidence="15">2.4.2.-</ecNumber>
    </recommendedName>
</protein>
<dbReference type="PROSITE" id="PS51060">
    <property type="entry name" value="PARP_ALPHA_HD"/>
    <property type="match status" value="1"/>
</dbReference>
<dbReference type="PROSITE" id="PS50918">
    <property type="entry name" value="WWE"/>
    <property type="match status" value="1"/>
</dbReference>
<dbReference type="InterPro" id="IPR012317">
    <property type="entry name" value="Poly(ADP-ribose)pol_cat_dom"/>
</dbReference>
<evidence type="ECO:0000313" key="22">
    <source>
        <dbReference type="Proteomes" id="UP001634394"/>
    </source>
</evidence>
<evidence type="ECO:0000256" key="11">
    <source>
        <dbReference type="ARBA" id="ARBA00023125"/>
    </source>
</evidence>
<feature type="domain" description="WWE" evidence="17">
    <location>
        <begin position="96"/>
        <end position="172"/>
    </location>
</feature>
<dbReference type="Pfam" id="PF02877">
    <property type="entry name" value="PARP_reg"/>
    <property type="match status" value="1"/>
</dbReference>
<dbReference type="GO" id="GO:0003950">
    <property type="term" value="F:NAD+ poly-ADP-ribosyltransferase activity"/>
    <property type="evidence" value="ECO:0007669"/>
    <property type="project" value="UniProtKB-UniRule"/>
</dbReference>
<dbReference type="Pfam" id="PF05406">
    <property type="entry name" value="WGR"/>
    <property type="match status" value="1"/>
</dbReference>
<keyword evidence="8" id="KW-0863">Zinc-finger</keyword>
<dbReference type="SUPFAM" id="SSF56399">
    <property type="entry name" value="ADP-ribosylation"/>
    <property type="match status" value="1"/>
</dbReference>
<dbReference type="Proteomes" id="UP001634394">
    <property type="component" value="Unassembled WGS sequence"/>
</dbReference>
<dbReference type="Pfam" id="PF02825">
    <property type="entry name" value="WWE"/>
    <property type="match status" value="2"/>
</dbReference>
<keyword evidence="2 15" id="KW-0328">Glycosyltransferase</keyword>
<keyword evidence="6" id="KW-0677">Repeat</keyword>
<proteinExistence type="inferred from homology"/>
<keyword evidence="5" id="KW-0479">Metal-binding</keyword>
<feature type="compositionally biased region" description="Low complexity" evidence="16">
    <location>
        <begin position="182"/>
        <end position="195"/>
    </location>
</feature>
<dbReference type="SMART" id="SM00678">
    <property type="entry name" value="WWE"/>
    <property type="match status" value="2"/>
</dbReference>
<dbReference type="FunFam" id="1.20.142.10:FF:000001">
    <property type="entry name" value="Poly [ADP-ribose] polymerase"/>
    <property type="match status" value="1"/>
</dbReference>
<evidence type="ECO:0000256" key="2">
    <source>
        <dbReference type="ARBA" id="ARBA00022676"/>
    </source>
</evidence>
<comment type="similarity">
    <text evidence="13">Belongs to the ARTD/PARP family.</text>
</comment>
<feature type="region of interest" description="Disordered" evidence="16">
    <location>
        <begin position="174"/>
        <end position="252"/>
    </location>
</feature>
<evidence type="ECO:0000256" key="7">
    <source>
        <dbReference type="ARBA" id="ARBA00022765"/>
    </source>
</evidence>
<reference evidence="21 22" key="1">
    <citation type="submission" date="2024-11" db="EMBL/GenBank/DDBJ databases">
        <title>Chromosome-level genome assembly of the freshwater bivalve Anodonta woodiana.</title>
        <authorList>
            <person name="Chen X."/>
        </authorList>
    </citation>
    <scope>NUCLEOTIDE SEQUENCE [LARGE SCALE GENOMIC DNA]</scope>
    <source>
        <strain evidence="21">MN2024</strain>
        <tissue evidence="21">Gills</tissue>
    </source>
</reference>
<keyword evidence="10 15" id="KW-0520">NAD</keyword>